<feature type="transmembrane region" description="Helical" evidence="1">
    <location>
        <begin position="130"/>
        <end position="147"/>
    </location>
</feature>
<comment type="caution">
    <text evidence="2">The sequence shown here is derived from an EMBL/GenBank/DDBJ whole genome shotgun (WGS) entry which is preliminary data.</text>
</comment>
<dbReference type="EMBL" id="LGIA01000024">
    <property type="protein sequence ID" value="KOH46586.1"/>
    <property type="molecule type" value="Genomic_DNA"/>
</dbReference>
<reference evidence="3" key="1">
    <citation type="submission" date="2015-07" db="EMBL/GenBank/DDBJ databases">
        <title>Genome sequencing of Sunxiuqinia dokdonensis strain SK.</title>
        <authorList>
            <person name="Ahn S."/>
            <person name="Kim B.-C."/>
        </authorList>
    </citation>
    <scope>NUCLEOTIDE SEQUENCE [LARGE SCALE GENOMIC DNA]</scope>
    <source>
        <strain evidence="3">SK</strain>
    </source>
</reference>
<evidence type="ECO:0000313" key="2">
    <source>
        <dbReference type="EMBL" id="KOH46586.1"/>
    </source>
</evidence>
<accession>A0A0L8VDQ8</accession>
<evidence type="ECO:0000256" key="1">
    <source>
        <dbReference type="SAM" id="Phobius"/>
    </source>
</evidence>
<dbReference type="OrthoDB" id="9831331at2"/>
<keyword evidence="1" id="KW-0472">Membrane</keyword>
<sequence length="161" mass="19252">MKAEKENIDNNYLNELQEKVNRYKNSAPEMYLNFINIDTLVDAGRYIDNLKPKSKYREYKKQILKFIDALEKDNTLEKKDIVELNRIYLNSLILDLKSEHGFKEKNDWFWAGAFNLVLDLVLILTGVAKYYYYIPVFTTIAVIRNIRRIKKSKRENKYLDL</sequence>
<keyword evidence="1" id="KW-0812">Transmembrane</keyword>
<gene>
    <name evidence="2" type="ORF">NC99_05630</name>
</gene>
<proteinExistence type="predicted"/>
<dbReference type="Proteomes" id="UP000036958">
    <property type="component" value="Unassembled WGS sequence"/>
</dbReference>
<keyword evidence="3" id="KW-1185">Reference proteome</keyword>
<organism evidence="2 3">
    <name type="scientific">Sunxiuqinia dokdonensis</name>
    <dbReference type="NCBI Taxonomy" id="1409788"/>
    <lineage>
        <taxon>Bacteria</taxon>
        <taxon>Pseudomonadati</taxon>
        <taxon>Bacteroidota</taxon>
        <taxon>Bacteroidia</taxon>
        <taxon>Marinilabiliales</taxon>
        <taxon>Prolixibacteraceae</taxon>
        <taxon>Sunxiuqinia</taxon>
    </lineage>
</organism>
<evidence type="ECO:0000313" key="3">
    <source>
        <dbReference type="Proteomes" id="UP000036958"/>
    </source>
</evidence>
<protein>
    <submittedName>
        <fullName evidence="2">Uncharacterized protein</fullName>
    </submittedName>
</protein>
<dbReference type="AlphaFoldDB" id="A0A0L8VDQ8"/>
<name>A0A0L8VDQ8_9BACT</name>
<keyword evidence="1" id="KW-1133">Transmembrane helix</keyword>
<dbReference type="RefSeq" id="WP_053179518.1">
    <property type="nucleotide sequence ID" value="NZ_LGIA01000024.1"/>
</dbReference>